<keyword evidence="2" id="KW-1003">Cell membrane</keyword>
<comment type="function">
    <text evidence="9">Fluoride-specific ion channel. Important for reducing fluoride concentration in the cell, thus reducing its toxicity.</text>
</comment>
<comment type="catalytic activity">
    <reaction evidence="8">
        <text>fluoride(in) = fluoride(out)</text>
        <dbReference type="Rhea" id="RHEA:76159"/>
        <dbReference type="ChEBI" id="CHEBI:17051"/>
    </reaction>
    <physiologicalReaction direction="left-to-right" evidence="8">
        <dbReference type="Rhea" id="RHEA:76160"/>
    </physiologicalReaction>
</comment>
<dbReference type="EMBL" id="CP159837">
    <property type="protein sequence ID" value="XCM35782.1"/>
    <property type="molecule type" value="Genomic_DNA"/>
</dbReference>
<comment type="caution">
    <text evidence="10">Lacks conserved residue(s) required for the propagation of feature annotation.</text>
</comment>
<dbReference type="Pfam" id="PF02537">
    <property type="entry name" value="CRCB"/>
    <property type="match status" value="1"/>
</dbReference>
<keyword evidence="6" id="KW-0407">Ion channel</keyword>
<evidence type="ECO:0000256" key="3">
    <source>
        <dbReference type="ARBA" id="ARBA00022692"/>
    </source>
</evidence>
<protein>
    <recommendedName>
        <fullName evidence="10">Fluoride-specific ion channel</fullName>
    </recommendedName>
</protein>
<comment type="similarity">
    <text evidence="7 10">Belongs to the fluoride channel Fluc/FEX (TC 1.A.43) family.</text>
</comment>
<keyword evidence="4 10" id="KW-1133">Transmembrane helix</keyword>
<evidence type="ECO:0000256" key="1">
    <source>
        <dbReference type="ARBA" id="ARBA00004651"/>
    </source>
</evidence>
<comment type="subcellular location">
    <subcellularLocation>
        <location evidence="1">Cell membrane</location>
        <topology evidence="1">Multi-pass membrane protein</topology>
    </subcellularLocation>
</comment>
<keyword evidence="3 10" id="KW-0812">Transmembrane</keyword>
<dbReference type="AlphaFoldDB" id="A0AAU8J9G6"/>
<evidence type="ECO:0000256" key="8">
    <source>
        <dbReference type="ARBA" id="ARBA00035585"/>
    </source>
</evidence>
<evidence type="ECO:0000256" key="9">
    <source>
        <dbReference type="ARBA" id="ARBA00049940"/>
    </source>
</evidence>
<dbReference type="GO" id="GO:0034220">
    <property type="term" value="P:monoatomic ion transmembrane transport"/>
    <property type="evidence" value="ECO:0007669"/>
    <property type="project" value="UniProtKB-KW"/>
</dbReference>
<evidence type="ECO:0000256" key="5">
    <source>
        <dbReference type="ARBA" id="ARBA00023136"/>
    </source>
</evidence>
<evidence type="ECO:0000256" key="7">
    <source>
        <dbReference type="ARBA" id="ARBA00035120"/>
    </source>
</evidence>
<evidence type="ECO:0000256" key="10">
    <source>
        <dbReference type="RuleBase" id="RU004340"/>
    </source>
</evidence>
<dbReference type="InterPro" id="IPR003691">
    <property type="entry name" value="FluC"/>
</dbReference>
<gene>
    <name evidence="11" type="ORF">ABWT76_004485</name>
</gene>
<evidence type="ECO:0000256" key="2">
    <source>
        <dbReference type="ARBA" id="ARBA00022475"/>
    </source>
</evidence>
<keyword evidence="6" id="KW-0813">Transport</keyword>
<sequence length="94" mass="10430">MLVNITGCILIAYFENRAGEKIKNFPPELRLLLTTGFCGGYTTFSTVGLETSTFLAQPNLPLAFNYWYGSMFLGMLGIYLGVRLARLPIKSSPE</sequence>
<accession>A0AAU8J9G6</accession>
<dbReference type="RefSeq" id="WP_054468152.1">
    <property type="nucleotide sequence ID" value="NZ_CP159837.1"/>
</dbReference>
<evidence type="ECO:0000313" key="11">
    <source>
        <dbReference type="EMBL" id="XCM35782.1"/>
    </source>
</evidence>
<organism evidence="11">
    <name type="scientific">Planktothricoides raciborskii GIHE-MW2</name>
    <dbReference type="NCBI Taxonomy" id="2792601"/>
    <lineage>
        <taxon>Bacteria</taxon>
        <taxon>Bacillati</taxon>
        <taxon>Cyanobacteriota</taxon>
        <taxon>Cyanophyceae</taxon>
        <taxon>Oscillatoriophycideae</taxon>
        <taxon>Oscillatoriales</taxon>
        <taxon>Oscillatoriaceae</taxon>
        <taxon>Planktothricoides</taxon>
    </lineage>
</organism>
<dbReference type="GO" id="GO:0005886">
    <property type="term" value="C:plasma membrane"/>
    <property type="evidence" value="ECO:0007669"/>
    <property type="project" value="UniProtKB-SubCell"/>
</dbReference>
<keyword evidence="6" id="KW-0406">Ion transport</keyword>
<feature type="transmembrane region" description="Helical" evidence="10">
    <location>
        <begin position="66"/>
        <end position="85"/>
    </location>
</feature>
<evidence type="ECO:0000256" key="4">
    <source>
        <dbReference type="ARBA" id="ARBA00022989"/>
    </source>
</evidence>
<name>A0AAU8J9G6_9CYAN</name>
<evidence type="ECO:0000256" key="6">
    <source>
        <dbReference type="ARBA" id="ARBA00023303"/>
    </source>
</evidence>
<reference evidence="11" key="1">
    <citation type="submission" date="2024-07" db="EMBL/GenBank/DDBJ databases">
        <authorList>
            <person name="Kim Y.J."/>
            <person name="Jeong J.Y."/>
        </authorList>
    </citation>
    <scope>NUCLEOTIDE SEQUENCE</scope>
    <source>
        <strain evidence="11">GIHE-MW2</strain>
    </source>
</reference>
<proteinExistence type="inferred from homology"/>
<keyword evidence="5 10" id="KW-0472">Membrane</keyword>